<evidence type="ECO:0000313" key="7">
    <source>
        <dbReference type="EMBL" id="KAK7602467.1"/>
    </source>
</evidence>
<dbReference type="PROSITE" id="PS00941">
    <property type="entry name" value="CARBOXYLESTERASE_B_2"/>
    <property type="match status" value="3"/>
</dbReference>
<name>A0AAN9TPF5_9HEMI</name>
<proteinExistence type="inferred from homology"/>
<dbReference type="PANTHER" id="PTHR43142">
    <property type="entry name" value="CARBOXYLIC ESTER HYDROLASE"/>
    <property type="match status" value="1"/>
</dbReference>
<dbReference type="GO" id="GO:0052689">
    <property type="term" value="F:carboxylic ester hydrolase activity"/>
    <property type="evidence" value="ECO:0007669"/>
    <property type="project" value="UniProtKB-KW"/>
</dbReference>
<dbReference type="EMBL" id="JBBCAQ010000008">
    <property type="protein sequence ID" value="KAK7602467.1"/>
    <property type="molecule type" value="Genomic_DNA"/>
</dbReference>
<keyword evidence="2" id="KW-0719">Serine esterase</keyword>
<feature type="signal peptide" evidence="5">
    <location>
        <begin position="1"/>
        <end position="22"/>
    </location>
</feature>
<keyword evidence="3" id="KW-0378">Hydrolase</keyword>
<evidence type="ECO:0000256" key="1">
    <source>
        <dbReference type="ARBA" id="ARBA00005964"/>
    </source>
</evidence>
<dbReference type="Proteomes" id="UP001367676">
    <property type="component" value="Unassembled WGS sequence"/>
</dbReference>
<dbReference type="SUPFAM" id="SSF53474">
    <property type="entry name" value="alpha/beta-Hydrolases"/>
    <property type="match status" value="3"/>
</dbReference>
<dbReference type="InterPro" id="IPR019819">
    <property type="entry name" value="Carboxylesterase_B_CS"/>
</dbReference>
<sequence>MSHVYRILVFYLLGLSVQIVNCIVIQTKYGAVNGTTGKSRDGREFLAFYGIPFAEPPVGNLRFKPPVELKSWTGIREVQKWPPACIQSRPFGGNSTTVVGQEDCLYLNVFTPVLKVSPETPKLSVMIYIHGGAFMGGHSSMFGPEYFMDKDIVLVTIQYRLGSFGFLGLGVNDLLGNFGLKDQTMALRWVNKNIGAFGGNAHNVTLFGGSSGSASVHLLMFMPPNKGLFHKAIMQSGNAFSAWAVNSRKNGRLLTTAFAVATSCYRRKIKSMVICLQELPAIELVNAENRLTMWENEPMPFFKPMVEGDDEMLLSVSLPYLPHGSNYQVKIPWMIGMNSAEGAFRAAPLLTNDGKSGKELNENYLRYVPIITHTMYNSDPEKLAEISERIKVYYFGTADIGPQTDSQLVNMFTDASFTYPLIKSVLSHKNKTTYVYLYDHNNQAKMYKNQYGIYEKDLGVYHGQELIELFAGFGNSGKLSSDDLKISKHLIDYWTNFAIYGNPNGKDFASREIWIPTKIGSEVDYLWIRSGGSSMAKGLLLDRYKFWDSLPLGLNWLELDSSKQLSKRQLTDQTTTEPFQSKEFFDYQAYQANLNTMVNTVLVHCCLLTLLIFCICNAHIVKVENGFLRGDENVSKNGRVYYEFCGIPYAAPPVGNLRFKAPVSPSPWKGVRTSRRPPSCIQPKGTNQTKGQEDCLYLNVYTPYHFKAIFRRLPVMVFFHGGAYKFGDGISNDPKYFMGSHSPVIFVTLNHRLGVFGYLSMSNHAIPGNYGLKDQLMALKWINRNIKVFGGNPKSVTLMGQSTGALCVELHLLSEKSRGLFHNAIGQSGSILTTYGFYYPSAAKAVGTDLLLRTGCLQSDTNKTLACLQKLEADLLIQISNQMEPQKWKLELIFRPTIEYYGDHKDRFLSVDPRKSQYSSKVPYLHGHTVSDGLLFADGKLWVRGVLVKLGTRSVNGTSKTAADGKIFNAFYGIPYAMAPVGSLRFKAPVEAPPWVGTLDATKIPNICVQLPEDYVTTVGDEDCLTLNIYTPKNAKEGDNIPVIFYIFGGVFKYGSSLRNGPQHFMTRDIIIVMPNFRVGALGFLSTGDDVISGNMGLKDQSMALKWVKHNIHFFGGDSNRITIHGHSSGAISAHLQTLSPMSKGLYNRVILQSGTGFCTESFFDKDVTRSIAKEVAQRVGCNSTTSQEMLDCFLNLQPDVFAIVQEDLFVWNSYPDAVFRPTIENVNAESPFLTTPPVYTEYESTDQEWMIGITSGEAVYSTAS</sequence>
<comment type="caution">
    <text evidence="7">The sequence shown here is derived from an EMBL/GenBank/DDBJ whole genome shotgun (WGS) entry which is preliminary data.</text>
</comment>
<feature type="domain" description="Carboxylesterase type B" evidence="6">
    <location>
        <begin position="619"/>
        <end position="938"/>
    </location>
</feature>
<keyword evidence="4" id="KW-0325">Glycoprotein</keyword>
<keyword evidence="8" id="KW-1185">Reference proteome</keyword>
<feature type="domain" description="Carboxylesterase type B" evidence="6">
    <location>
        <begin position="24"/>
        <end position="547"/>
    </location>
</feature>
<dbReference type="InterPro" id="IPR019826">
    <property type="entry name" value="Carboxylesterase_B_AS"/>
</dbReference>
<feature type="chain" id="PRO_5042947279" description="Carboxylesterase type B domain-containing protein" evidence="5">
    <location>
        <begin position="23"/>
        <end position="1265"/>
    </location>
</feature>
<organism evidence="7 8">
    <name type="scientific">Parthenolecanium corni</name>
    <dbReference type="NCBI Taxonomy" id="536013"/>
    <lineage>
        <taxon>Eukaryota</taxon>
        <taxon>Metazoa</taxon>
        <taxon>Ecdysozoa</taxon>
        <taxon>Arthropoda</taxon>
        <taxon>Hexapoda</taxon>
        <taxon>Insecta</taxon>
        <taxon>Pterygota</taxon>
        <taxon>Neoptera</taxon>
        <taxon>Paraneoptera</taxon>
        <taxon>Hemiptera</taxon>
        <taxon>Sternorrhyncha</taxon>
        <taxon>Coccoidea</taxon>
        <taxon>Coccidae</taxon>
        <taxon>Parthenolecanium</taxon>
    </lineage>
</organism>
<evidence type="ECO:0000313" key="8">
    <source>
        <dbReference type="Proteomes" id="UP001367676"/>
    </source>
</evidence>
<evidence type="ECO:0000259" key="6">
    <source>
        <dbReference type="Pfam" id="PF00135"/>
    </source>
</evidence>
<dbReference type="AlphaFoldDB" id="A0AAN9TPF5"/>
<gene>
    <name evidence="7" type="ORF">V9T40_008056</name>
</gene>
<keyword evidence="5" id="KW-0732">Signal</keyword>
<evidence type="ECO:0000256" key="2">
    <source>
        <dbReference type="ARBA" id="ARBA00022487"/>
    </source>
</evidence>
<evidence type="ECO:0000256" key="4">
    <source>
        <dbReference type="ARBA" id="ARBA00023180"/>
    </source>
</evidence>
<dbReference type="Gene3D" id="3.40.50.1820">
    <property type="entry name" value="alpha/beta hydrolase"/>
    <property type="match status" value="3"/>
</dbReference>
<dbReference type="PROSITE" id="PS00122">
    <property type="entry name" value="CARBOXYLESTERASE_B_1"/>
    <property type="match status" value="3"/>
</dbReference>
<dbReference type="Pfam" id="PF00135">
    <property type="entry name" value="COesterase"/>
    <property type="match status" value="3"/>
</dbReference>
<evidence type="ECO:0000256" key="3">
    <source>
        <dbReference type="ARBA" id="ARBA00022801"/>
    </source>
</evidence>
<evidence type="ECO:0000256" key="5">
    <source>
        <dbReference type="SAM" id="SignalP"/>
    </source>
</evidence>
<dbReference type="PANTHER" id="PTHR43142:SF1">
    <property type="entry name" value="CARBOXYLIC ESTER HYDROLASE"/>
    <property type="match status" value="1"/>
</dbReference>
<feature type="domain" description="Carboxylesterase type B" evidence="6">
    <location>
        <begin position="950"/>
        <end position="1262"/>
    </location>
</feature>
<accession>A0AAN9TPF5</accession>
<reference evidence="7 8" key="1">
    <citation type="submission" date="2024-03" db="EMBL/GenBank/DDBJ databases">
        <title>Adaptation during the transition from Ophiocordyceps entomopathogen to insect associate is accompanied by gene loss and intensified selection.</title>
        <authorList>
            <person name="Ward C.M."/>
            <person name="Onetto C.A."/>
            <person name="Borneman A.R."/>
        </authorList>
    </citation>
    <scope>NUCLEOTIDE SEQUENCE [LARGE SCALE GENOMIC DNA]</scope>
    <source>
        <strain evidence="7">AWRI1</strain>
        <tissue evidence="7">Single Adult Female</tissue>
    </source>
</reference>
<dbReference type="InterPro" id="IPR002018">
    <property type="entry name" value="CarbesteraseB"/>
</dbReference>
<comment type="similarity">
    <text evidence="1">Belongs to the type-B carboxylesterase/lipase family.</text>
</comment>
<protein>
    <recommendedName>
        <fullName evidence="6">Carboxylesterase type B domain-containing protein</fullName>
    </recommendedName>
</protein>
<dbReference type="InterPro" id="IPR029058">
    <property type="entry name" value="AB_hydrolase_fold"/>
</dbReference>